<evidence type="ECO:0000313" key="2">
    <source>
        <dbReference type="EMBL" id="KAH3754960.1"/>
    </source>
</evidence>
<gene>
    <name evidence="2" type="ORF">DPMN_189640</name>
</gene>
<evidence type="ECO:0000313" key="3">
    <source>
        <dbReference type="Proteomes" id="UP000828390"/>
    </source>
</evidence>
<keyword evidence="1" id="KW-0812">Transmembrane</keyword>
<dbReference type="SUPFAM" id="SSF49842">
    <property type="entry name" value="TNF-like"/>
    <property type="match status" value="1"/>
</dbReference>
<dbReference type="InterPro" id="IPR008983">
    <property type="entry name" value="Tumour_necrosis_fac-like_dom"/>
</dbReference>
<name>A0A9D4IB08_DREPO</name>
<organism evidence="2 3">
    <name type="scientific">Dreissena polymorpha</name>
    <name type="common">Zebra mussel</name>
    <name type="synonym">Mytilus polymorpha</name>
    <dbReference type="NCBI Taxonomy" id="45954"/>
    <lineage>
        <taxon>Eukaryota</taxon>
        <taxon>Metazoa</taxon>
        <taxon>Spiralia</taxon>
        <taxon>Lophotrochozoa</taxon>
        <taxon>Mollusca</taxon>
        <taxon>Bivalvia</taxon>
        <taxon>Autobranchia</taxon>
        <taxon>Heteroconchia</taxon>
        <taxon>Euheterodonta</taxon>
        <taxon>Imparidentia</taxon>
        <taxon>Neoheterodontei</taxon>
        <taxon>Myida</taxon>
        <taxon>Dreissenoidea</taxon>
        <taxon>Dreissenidae</taxon>
        <taxon>Dreissena</taxon>
    </lineage>
</organism>
<reference evidence="2" key="2">
    <citation type="submission" date="2020-11" db="EMBL/GenBank/DDBJ databases">
        <authorList>
            <person name="McCartney M.A."/>
            <person name="Auch B."/>
            <person name="Kono T."/>
            <person name="Mallez S."/>
            <person name="Becker A."/>
            <person name="Gohl D.M."/>
            <person name="Silverstein K.A.T."/>
            <person name="Koren S."/>
            <person name="Bechman K.B."/>
            <person name="Herman A."/>
            <person name="Abrahante J.E."/>
            <person name="Garbe J."/>
        </authorList>
    </citation>
    <scope>NUCLEOTIDE SEQUENCE</scope>
    <source>
        <strain evidence="2">Duluth1</strain>
        <tissue evidence="2">Whole animal</tissue>
    </source>
</reference>
<keyword evidence="1" id="KW-1133">Transmembrane helix</keyword>
<proteinExistence type="predicted"/>
<evidence type="ECO:0000256" key="1">
    <source>
        <dbReference type="SAM" id="Phobius"/>
    </source>
</evidence>
<keyword evidence="1" id="KW-0472">Membrane</keyword>
<keyword evidence="3" id="KW-1185">Reference proteome</keyword>
<dbReference type="Proteomes" id="UP000828390">
    <property type="component" value="Unassembled WGS sequence"/>
</dbReference>
<feature type="transmembrane region" description="Helical" evidence="1">
    <location>
        <begin position="27"/>
        <end position="46"/>
    </location>
</feature>
<dbReference type="EMBL" id="JAIWYP010000010">
    <property type="protein sequence ID" value="KAH3754960.1"/>
    <property type="molecule type" value="Genomic_DNA"/>
</dbReference>
<accession>A0A9D4IB08</accession>
<dbReference type="Gene3D" id="2.60.120.40">
    <property type="match status" value="1"/>
</dbReference>
<sequence length="158" mass="18073">MPLLVMTTNQTVRNASTGHFPALVDGIYYFTSLICSYPGLSLYLYMGKGKESMNVRRPNINRHIRADNVHRLLLMTNDPVLFFNGHIIRTNLLTKFHEDWTKIVLKKENAPPHVGHIFRKQKPVLNSAKLSLEALAKFHKDLTINVTSKEFAMKNALN</sequence>
<dbReference type="AlphaFoldDB" id="A0A9D4IB08"/>
<reference evidence="2" key="1">
    <citation type="journal article" date="2019" name="bioRxiv">
        <title>The Genome of the Zebra Mussel, Dreissena polymorpha: A Resource for Invasive Species Research.</title>
        <authorList>
            <person name="McCartney M.A."/>
            <person name="Auch B."/>
            <person name="Kono T."/>
            <person name="Mallez S."/>
            <person name="Zhang Y."/>
            <person name="Obille A."/>
            <person name="Becker A."/>
            <person name="Abrahante J.E."/>
            <person name="Garbe J."/>
            <person name="Badalamenti J.P."/>
            <person name="Herman A."/>
            <person name="Mangelson H."/>
            <person name="Liachko I."/>
            <person name="Sullivan S."/>
            <person name="Sone E.D."/>
            <person name="Koren S."/>
            <person name="Silverstein K.A.T."/>
            <person name="Beckman K.B."/>
            <person name="Gohl D.M."/>
        </authorList>
    </citation>
    <scope>NUCLEOTIDE SEQUENCE</scope>
    <source>
        <strain evidence="2">Duluth1</strain>
        <tissue evidence="2">Whole animal</tissue>
    </source>
</reference>
<comment type="caution">
    <text evidence="2">The sequence shown here is derived from an EMBL/GenBank/DDBJ whole genome shotgun (WGS) entry which is preliminary data.</text>
</comment>
<protein>
    <submittedName>
        <fullName evidence="2">Uncharacterized protein</fullName>
    </submittedName>
</protein>